<keyword evidence="3 4" id="KW-0539">Nucleus</keyword>
<evidence type="ECO:0000259" key="7">
    <source>
        <dbReference type="PROSITE" id="PS50071"/>
    </source>
</evidence>
<feature type="compositionally biased region" description="Polar residues" evidence="6">
    <location>
        <begin position="397"/>
        <end position="406"/>
    </location>
</feature>
<evidence type="ECO:0000256" key="4">
    <source>
        <dbReference type="PROSITE-ProRule" id="PRU00108"/>
    </source>
</evidence>
<reference evidence="9" key="1">
    <citation type="submission" date="2024-06" db="EMBL/GenBank/DDBJ databases">
        <title>Multi-omics analyses provide insights into the biosynthesis of the anticancer antibiotic pleurotin in Hohenbuehelia grisea.</title>
        <authorList>
            <person name="Weaver J.A."/>
            <person name="Alberti F."/>
        </authorList>
    </citation>
    <scope>NUCLEOTIDE SEQUENCE [LARGE SCALE GENOMIC DNA]</scope>
    <source>
        <strain evidence="9">T-177</strain>
    </source>
</reference>
<feature type="region of interest" description="Disordered" evidence="6">
    <location>
        <begin position="212"/>
        <end position="307"/>
    </location>
</feature>
<evidence type="ECO:0000256" key="6">
    <source>
        <dbReference type="SAM" id="MobiDB-lite"/>
    </source>
</evidence>
<dbReference type="EMBL" id="JASNQZ010000011">
    <property type="protein sequence ID" value="KAL0951730.1"/>
    <property type="molecule type" value="Genomic_DNA"/>
</dbReference>
<dbReference type="PROSITE" id="PS00027">
    <property type="entry name" value="HOMEOBOX_1"/>
    <property type="match status" value="2"/>
</dbReference>
<feature type="DNA-binding region" description="Homeobox" evidence="4">
    <location>
        <begin position="14"/>
        <end position="73"/>
    </location>
</feature>
<comment type="subcellular location">
    <subcellularLocation>
        <location evidence="4 5">Nucleus</location>
    </subcellularLocation>
</comment>
<feature type="region of interest" description="Disordered" evidence="6">
    <location>
        <begin position="358"/>
        <end position="463"/>
    </location>
</feature>
<dbReference type="PANTHER" id="PTHR24324:SF9">
    <property type="entry name" value="HOMEOBOX DOMAIN-CONTAINING PROTEIN"/>
    <property type="match status" value="1"/>
</dbReference>
<evidence type="ECO:0000256" key="2">
    <source>
        <dbReference type="ARBA" id="ARBA00023155"/>
    </source>
</evidence>
<feature type="DNA-binding region" description="Homeobox" evidence="4">
    <location>
        <begin position="156"/>
        <end position="215"/>
    </location>
</feature>
<comment type="caution">
    <text evidence="8">The sequence shown here is derived from an EMBL/GenBank/DDBJ whole genome shotgun (WGS) entry which is preliminary data.</text>
</comment>
<dbReference type="InterPro" id="IPR017970">
    <property type="entry name" value="Homeobox_CS"/>
</dbReference>
<feature type="compositionally biased region" description="Low complexity" evidence="6">
    <location>
        <begin position="379"/>
        <end position="396"/>
    </location>
</feature>
<feature type="region of interest" description="Disordered" evidence="6">
    <location>
        <begin position="66"/>
        <end position="129"/>
    </location>
</feature>
<dbReference type="InterPro" id="IPR009057">
    <property type="entry name" value="Homeodomain-like_sf"/>
</dbReference>
<dbReference type="CDD" id="cd00086">
    <property type="entry name" value="homeodomain"/>
    <property type="match status" value="3"/>
</dbReference>
<dbReference type="Pfam" id="PF00046">
    <property type="entry name" value="Homeodomain"/>
    <property type="match status" value="3"/>
</dbReference>
<keyword evidence="9" id="KW-1185">Reference proteome</keyword>
<feature type="compositionally biased region" description="Polar residues" evidence="6">
    <location>
        <begin position="1"/>
        <end position="11"/>
    </location>
</feature>
<feature type="region of interest" description="Disordered" evidence="6">
    <location>
        <begin position="1"/>
        <end position="22"/>
    </location>
</feature>
<dbReference type="PANTHER" id="PTHR24324">
    <property type="entry name" value="HOMEOBOX PROTEIN HHEX"/>
    <property type="match status" value="1"/>
</dbReference>
<feature type="DNA-binding region" description="Homeobox" evidence="4">
    <location>
        <begin position="300"/>
        <end position="359"/>
    </location>
</feature>
<dbReference type="PROSITE" id="PS50071">
    <property type="entry name" value="HOMEOBOX_2"/>
    <property type="match status" value="3"/>
</dbReference>
<dbReference type="InterPro" id="IPR001356">
    <property type="entry name" value="HD"/>
</dbReference>
<organism evidence="8 9">
    <name type="scientific">Hohenbuehelia grisea</name>
    <dbReference type="NCBI Taxonomy" id="104357"/>
    <lineage>
        <taxon>Eukaryota</taxon>
        <taxon>Fungi</taxon>
        <taxon>Dikarya</taxon>
        <taxon>Basidiomycota</taxon>
        <taxon>Agaricomycotina</taxon>
        <taxon>Agaricomycetes</taxon>
        <taxon>Agaricomycetidae</taxon>
        <taxon>Agaricales</taxon>
        <taxon>Pleurotineae</taxon>
        <taxon>Pleurotaceae</taxon>
        <taxon>Hohenbuehelia</taxon>
    </lineage>
</organism>
<dbReference type="InterPro" id="IPR051000">
    <property type="entry name" value="Homeobox_DNA-bind_prot"/>
</dbReference>
<name>A0ABR3J9B0_9AGAR</name>
<gene>
    <name evidence="8" type="ORF">HGRIS_008404</name>
</gene>
<keyword evidence="2 4" id="KW-0371">Homeobox</keyword>
<accession>A0ABR3J9B0</accession>
<sequence length="510" mass="57122">MLPLPTSQNIMEKQKKPRHRHAPWQLVALNELFDQDEHPVLEQRSSLAKRLGMEIKTVNAWFQNKRASAKKRSRGGAAQEPASASPGVPLHPPSLPPTARQTQFDDYLEDDDYLPNDGHYPHSAPAHLPSEKSRAISSFYAGNPNHTHFLADSDLPRKMRMRPNPDQTEELRKLYNQNPHPSTEQRQQLAEQIGMRYQSITNWFQNQRSLAKKRKEDDLELSSSTDGTVSRDSRYETSRTFAPFPPPAALYLPPASNHPSLGLPPLNRRSPSLAPSLDEPSSSRRSRRSVTPYMPSSSLSRPRRTRPEPYQLHALKELCAKTSNPSIEERTALALEIGMDIGKVTNWFRNLRQTARKRASKKMGSGDDDDDHYGDNDDAASAMMPSASVSRSVSRAGTPSYNSYPSSLHDRDMDDSMDLDRAPSSIHGSDDLASDDDYQEEAVTPSPEPSPPPPSPSMSLPQPTTRMRMDISMVLDPPYPEVNKAEASKFSGIKIEDALLLLSFHQNVVH</sequence>
<proteinExistence type="predicted"/>
<evidence type="ECO:0000256" key="3">
    <source>
        <dbReference type="ARBA" id="ARBA00023242"/>
    </source>
</evidence>
<feature type="compositionally biased region" description="Acidic residues" evidence="6">
    <location>
        <begin position="366"/>
        <end position="378"/>
    </location>
</feature>
<dbReference type="Gene3D" id="1.10.10.60">
    <property type="entry name" value="Homeodomain-like"/>
    <property type="match status" value="3"/>
</dbReference>
<evidence type="ECO:0000256" key="5">
    <source>
        <dbReference type="RuleBase" id="RU000682"/>
    </source>
</evidence>
<feature type="domain" description="Homeobox" evidence="7">
    <location>
        <begin position="154"/>
        <end position="214"/>
    </location>
</feature>
<feature type="domain" description="Homeobox" evidence="7">
    <location>
        <begin position="298"/>
        <end position="358"/>
    </location>
</feature>
<feature type="compositionally biased region" description="Pro residues" evidence="6">
    <location>
        <begin position="446"/>
        <end position="456"/>
    </location>
</feature>
<evidence type="ECO:0000313" key="8">
    <source>
        <dbReference type="EMBL" id="KAL0951730.1"/>
    </source>
</evidence>
<protein>
    <recommendedName>
        <fullName evidence="7">Homeobox domain-containing protein</fullName>
    </recommendedName>
</protein>
<keyword evidence="1 4" id="KW-0238">DNA-binding</keyword>
<dbReference type="Proteomes" id="UP001556367">
    <property type="component" value="Unassembled WGS sequence"/>
</dbReference>
<evidence type="ECO:0000313" key="9">
    <source>
        <dbReference type="Proteomes" id="UP001556367"/>
    </source>
</evidence>
<feature type="domain" description="Homeobox" evidence="7">
    <location>
        <begin position="12"/>
        <end position="72"/>
    </location>
</feature>
<dbReference type="SUPFAM" id="SSF46689">
    <property type="entry name" value="Homeodomain-like"/>
    <property type="match status" value="3"/>
</dbReference>
<evidence type="ECO:0000256" key="1">
    <source>
        <dbReference type="ARBA" id="ARBA00023125"/>
    </source>
</evidence>
<dbReference type="SMART" id="SM00389">
    <property type="entry name" value="HOX"/>
    <property type="match status" value="3"/>
</dbReference>
<feature type="compositionally biased region" description="Basic and acidic residues" evidence="6">
    <location>
        <begin position="408"/>
        <end position="421"/>
    </location>
</feature>